<evidence type="ECO:0000313" key="13">
    <source>
        <dbReference type="Proteomes" id="UP000662973"/>
    </source>
</evidence>
<feature type="transmembrane region" description="Helical" evidence="11">
    <location>
        <begin position="388"/>
        <end position="409"/>
    </location>
</feature>
<dbReference type="GO" id="GO:0016682">
    <property type="term" value="F:oxidoreductase activity, acting on diphenols and related substances as donors, oxygen as acceptor"/>
    <property type="evidence" value="ECO:0007669"/>
    <property type="project" value="TreeGrafter"/>
</dbReference>
<reference evidence="12 13" key="1">
    <citation type="submission" date="2020-11" db="EMBL/GenBank/DDBJ databases">
        <title>Carbohydrate-dependent, anaerobic sulfur respiration: A novel catabolism in halophilic archaea.</title>
        <authorList>
            <person name="Sorokin D.Y."/>
            <person name="Messina E."/>
            <person name="Smedile F."/>
            <person name="La Cono V."/>
            <person name="Hallsworth J.E."/>
            <person name="Yakimov M.M."/>
        </authorList>
    </citation>
    <scope>NUCLEOTIDE SEQUENCE [LARGE SCALE GENOMIC DNA]</scope>
    <source>
        <strain evidence="12 13">HSR12-2</strain>
    </source>
</reference>
<keyword evidence="2" id="KW-0813">Transport</keyword>
<evidence type="ECO:0000256" key="10">
    <source>
        <dbReference type="ARBA" id="ARBA00023136"/>
    </source>
</evidence>
<dbReference type="PANTHER" id="PTHR30365">
    <property type="entry name" value="CYTOCHROME D UBIQUINOL OXIDASE"/>
    <property type="match status" value="1"/>
</dbReference>
<keyword evidence="9" id="KW-0408">Iron</keyword>
<keyword evidence="5 11" id="KW-0812">Transmembrane</keyword>
<feature type="transmembrane region" description="Helical" evidence="11">
    <location>
        <begin position="117"/>
        <end position="138"/>
    </location>
</feature>
<feature type="transmembrane region" description="Helical" evidence="11">
    <location>
        <begin position="76"/>
        <end position="97"/>
    </location>
</feature>
<keyword evidence="6" id="KW-0479">Metal-binding</keyword>
<feature type="transmembrane region" description="Helical" evidence="11">
    <location>
        <begin position="34"/>
        <end position="56"/>
    </location>
</feature>
<evidence type="ECO:0000256" key="3">
    <source>
        <dbReference type="ARBA" id="ARBA00022475"/>
    </source>
</evidence>
<dbReference type="GO" id="GO:0046872">
    <property type="term" value="F:metal ion binding"/>
    <property type="evidence" value="ECO:0007669"/>
    <property type="project" value="UniProtKB-KW"/>
</dbReference>
<sequence>MSVLAQSLAGGGIVLPILDGPLQLSPEIASRAQFGWTISVHILFAALSIGLAPFIVYFTWKSVRTDDERFERLRSFWIKVFAAGFVMGTVTGIPMSFQFGTNFPQFSSVAGEMIGGPLAFEAKMAFFLEAVFLGVLLFGRERVSDRTYVLSSVLVGFGAWLSGFWILVVNSWMQTPRGYEMVPEMVMGQQMEVAKLTDPIAAFFNPRMTWMYVHMINASVIAVALLVAGVSAYIVWKKRDSEAWNTALKFAVLILLVSAPLQAIHGDAYGRHVEDTQPQKFAAMEAHYETGTADLHLFAVPKSPDALTDPRAENLFTISLPRVGSFLASGGDFDAEVLGLNEYEENPPVALVFWSFRIMVGLGFLFIGLALWGGYLMYRDRLSDSTRYLKAMIVASPLGYAALLTGWYVTEIGRQPWVIQDELTTSEAVSSTLSGGEATLTLVGFLVIYGALVLVALYILRWLIQDELRELGVKESAGDRWYGPIPGVSDDD</sequence>
<evidence type="ECO:0000256" key="1">
    <source>
        <dbReference type="ARBA" id="ARBA00004651"/>
    </source>
</evidence>
<dbReference type="EMBL" id="CP064788">
    <property type="protein sequence ID" value="QSG07495.1"/>
    <property type="molecule type" value="Genomic_DNA"/>
</dbReference>
<feature type="transmembrane region" description="Helical" evidence="11">
    <location>
        <begin position="212"/>
        <end position="235"/>
    </location>
</feature>
<feature type="transmembrane region" description="Helical" evidence="11">
    <location>
        <begin position="247"/>
        <end position="265"/>
    </location>
</feature>
<dbReference type="GO" id="GO:0009055">
    <property type="term" value="F:electron transfer activity"/>
    <property type="evidence" value="ECO:0007669"/>
    <property type="project" value="InterPro"/>
</dbReference>
<comment type="subcellular location">
    <subcellularLocation>
        <location evidence="1">Cell membrane</location>
        <topology evidence="1">Multi-pass membrane protein</topology>
    </subcellularLocation>
</comment>
<dbReference type="Proteomes" id="UP000662973">
    <property type="component" value="Chromosome"/>
</dbReference>
<evidence type="ECO:0000313" key="12">
    <source>
        <dbReference type="EMBL" id="QSG07495.1"/>
    </source>
</evidence>
<dbReference type="GO" id="GO:0070069">
    <property type="term" value="C:cytochrome complex"/>
    <property type="evidence" value="ECO:0007669"/>
    <property type="project" value="InterPro"/>
</dbReference>
<protein>
    <submittedName>
        <fullName evidence="12">Cytochrome bd-type quinol oxidase, subunit 1</fullName>
    </submittedName>
</protein>
<dbReference type="KEGG" id="hds:HSR122_0073"/>
<evidence type="ECO:0000256" key="6">
    <source>
        <dbReference type="ARBA" id="ARBA00022723"/>
    </source>
</evidence>
<evidence type="ECO:0000256" key="8">
    <source>
        <dbReference type="ARBA" id="ARBA00022989"/>
    </source>
</evidence>
<name>A0A897N8G6_9EURY</name>
<proteinExistence type="predicted"/>
<dbReference type="GO" id="GO:0020037">
    <property type="term" value="F:heme binding"/>
    <property type="evidence" value="ECO:0007669"/>
    <property type="project" value="TreeGrafter"/>
</dbReference>
<keyword evidence="13" id="KW-1185">Reference proteome</keyword>
<dbReference type="GO" id="GO:0005886">
    <property type="term" value="C:plasma membrane"/>
    <property type="evidence" value="ECO:0007669"/>
    <property type="project" value="UniProtKB-SubCell"/>
</dbReference>
<feature type="transmembrane region" description="Helical" evidence="11">
    <location>
        <begin position="440"/>
        <end position="460"/>
    </location>
</feature>
<evidence type="ECO:0000256" key="4">
    <source>
        <dbReference type="ARBA" id="ARBA00022617"/>
    </source>
</evidence>
<evidence type="ECO:0000256" key="5">
    <source>
        <dbReference type="ARBA" id="ARBA00022692"/>
    </source>
</evidence>
<keyword evidence="10 11" id="KW-0472">Membrane</keyword>
<keyword evidence="7" id="KW-0249">Electron transport</keyword>
<keyword evidence="8 11" id="KW-1133">Transmembrane helix</keyword>
<dbReference type="PANTHER" id="PTHR30365:SF14">
    <property type="entry name" value="CYTOCHROME BD MENAQUINOL OXIDASE SUBUNIT I-RELATED"/>
    <property type="match status" value="1"/>
</dbReference>
<dbReference type="PIRSF" id="PIRSF006446">
    <property type="entry name" value="Cyt_quinol_oxidase_1"/>
    <property type="match status" value="1"/>
</dbReference>
<evidence type="ECO:0000256" key="9">
    <source>
        <dbReference type="ARBA" id="ARBA00023004"/>
    </source>
</evidence>
<accession>A0A897N8G6</accession>
<feature type="transmembrane region" description="Helical" evidence="11">
    <location>
        <begin position="150"/>
        <end position="173"/>
    </location>
</feature>
<organism evidence="12 13">
    <name type="scientific">Halapricum desulfuricans</name>
    <dbReference type="NCBI Taxonomy" id="2841257"/>
    <lineage>
        <taxon>Archaea</taxon>
        <taxon>Methanobacteriati</taxon>
        <taxon>Methanobacteriota</taxon>
        <taxon>Stenosarchaea group</taxon>
        <taxon>Halobacteria</taxon>
        <taxon>Halobacteriales</taxon>
        <taxon>Haloarculaceae</taxon>
        <taxon>Halapricum</taxon>
    </lineage>
</organism>
<dbReference type="Pfam" id="PF01654">
    <property type="entry name" value="Cyt_bd_oxida_I"/>
    <property type="match status" value="1"/>
</dbReference>
<gene>
    <name evidence="12" type="primary">cydA</name>
    <name evidence="12" type="ORF">HSR122_0073</name>
</gene>
<dbReference type="GO" id="GO:0019646">
    <property type="term" value="P:aerobic electron transport chain"/>
    <property type="evidence" value="ECO:0007669"/>
    <property type="project" value="InterPro"/>
</dbReference>
<evidence type="ECO:0000256" key="2">
    <source>
        <dbReference type="ARBA" id="ARBA00022448"/>
    </source>
</evidence>
<evidence type="ECO:0000256" key="7">
    <source>
        <dbReference type="ARBA" id="ARBA00022982"/>
    </source>
</evidence>
<dbReference type="RefSeq" id="WP_229110673.1">
    <property type="nucleotide sequence ID" value="NZ_CP064788.1"/>
</dbReference>
<dbReference type="InterPro" id="IPR002585">
    <property type="entry name" value="Cyt-d_ubiquinol_oxidase_su_1"/>
</dbReference>
<evidence type="ECO:0000256" key="11">
    <source>
        <dbReference type="SAM" id="Phobius"/>
    </source>
</evidence>
<feature type="transmembrane region" description="Helical" evidence="11">
    <location>
        <begin position="351"/>
        <end position="376"/>
    </location>
</feature>
<keyword evidence="3" id="KW-1003">Cell membrane</keyword>
<dbReference type="GeneID" id="68850759"/>
<keyword evidence="4" id="KW-0349">Heme</keyword>
<dbReference type="AlphaFoldDB" id="A0A897N8G6"/>